<dbReference type="InterPro" id="IPR023828">
    <property type="entry name" value="Peptidase_S8_Ser-AS"/>
</dbReference>
<keyword evidence="4 5" id="KW-0720">Serine protease</keyword>
<protein>
    <submittedName>
        <fullName evidence="8">S8 family serine peptidase</fullName>
    </submittedName>
</protein>
<keyword evidence="3 5" id="KW-0378">Hydrolase</keyword>
<evidence type="ECO:0000259" key="7">
    <source>
        <dbReference type="Pfam" id="PF00082"/>
    </source>
</evidence>
<feature type="active site" description="Charge relay system" evidence="5">
    <location>
        <position position="415"/>
    </location>
</feature>
<dbReference type="PROSITE" id="PS00137">
    <property type="entry name" value="SUBTILASE_HIS"/>
    <property type="match status" value="1"/>
</dbReference>
<evidence type="ECO:0000256" key="5">
    <source>
        <dbReference type="PROSITE-ProRule" id="PRU01240"/>
    </source>
</evidence>
<keyword evidence="9" id="KW-1185">Reference proteome</keyword>
<dbReference type="AlphaFoldDB" id="A0A8J7U8A2"/>
<comment type="caution">
    <text evidence="8">The sequence shown here is derived from an EMBL/GenBank/DDBJ whole genome shotgun (WGS) entry which is preliminary data.</text>
</comment>
<name>A0A8J7U8A2_9BACT</name>
<dbReference type="InterPro" id="IPR022398">
    <property type="entry name" value="Peptidase_S8_His-AS"/>
</dbReference>
<dbReference type="Proteomes" id="UP000664417">
    <property type="component" value="Unassembled WGS sequence"/>
</dbReference>
<dbReference type="RefSeq" id="WP_207862284.1">
    <property type="nucleotide sequence ID" value="NZ_JAFREP010000034.1"/>
</dbReference>
<dbReference type="SUPFAM" id="SSF52743">
    <property type="entry name" value="Subtilisin-like"/>
    <property type="match status" value="1"/>
</dbReference>
<dbReference type="InterPro" id="IPR000209">
    <property type="entry name" value="Peptidase_S8/S53_dom"/>
</dbReference>
<proteinExistence type="inferred from homology"/>
<evidence type="ECO:0000256" key="6">
    <source>
        <dbReference type="RuleBase" id="RU003355"/>
    </source>
</evidence>
<gene>
    <name evidence="8" type="ORF">J3U88_27815</name>
</gene>
<evidence type="ECO:0000256" key="4">
    <source>
        <dbReference type="ARBA" id="ARBA00022825"/>
    </source>
</evidence>
<feature type="domain" description="Peptidase S8/S53" evidence="7">
    <location>
        <begin position="221"/>
        <end position="447"/>
    </location>
</feature>
<accession>A0A8J7U8A2</accession>
<dbReference type="InterPro" id="IPR036852">
    <property type="entry name" value="Peptidase_S8/S53_dom_sf"/>
</dbReference>
<organism evidence="8 9">
    <name type="scientific">Acanthopleuribacter pedis</name>
    <dbReference type="NCBI Taxonomy" id="442870"/>
    <lineage>
        <taxon>Bacteria</taxon>
        <taxon>Pseudomonadati</taxon>
        <taxon>Acidobacteriota</taxon>
        <taxon>Holophagae</taxon>
        <taxon>Acanthopleuribacterales</taxon>
        <taxon>Acanthopleuribacteraceae</taxon>
        <taxon>Acanthopleuribacter</taxon>
    </lineage>
</organism>
<evidence type="ECO:0000313" key="8">
    <source>
        <dbReference type="EMBL" id="MBO1322311.1"/>
    </source>
</evidence>
<keyword evidence="2 5" id="KW-0645">Protease</keyword>
<dbReference type="InterPro" id="IPR050131">
    <property type="entry name" value="Peptidase_S8_subtilisin-like"/>
</dbReference>
<dbReference type="GO" id="GO:0004252">
    <property type="term" value="F:serine-type endopeptidase activity"/>
    <property type="evidence" value="ECO:0007669"/>
    <property type="project" value="UniProtKB-UniRule"/>
</dbReference>
<dbReference type="InterPro" id="IPR015500">
    <property type="entry name" value="Peptidase_S8_subtilisin-rel"/>
</dbReference>
<sequence length="693" mass="75566">MSHQVSRHFRLNQTNNGDSSFESHSVSTANVSCSTDVAPFTQPGVQRALGLTLAFLCLWFGSVTLNAGECGEYSCDEDNKSIIQFTFVPDDLEFAYKALSEAIVRALEMQDITRPAALPGNLDYVFPASFLDAGDPEIVELGAYISFTLHRIDGVDIDRLLIDLGAMGWVVEAYRDPIVQLDRAAPAAAMTRNKASFWEFDAMAMHSEYYHPATIPGYTPRVAVIDSGLDTNHPEFATSSLVAARNWTKEGSANDVTDRLGHGTHVSGIIAANAGGSDRPGILSWGELMPLKVFDASGKTCLSNIAAAIGHAVANRADVVSMSFSLGDDVGLLRDTIKAVSPYTVLVGSAGNKGQRITDAPAYPGAYSDVIGVSASGCDGATAWFSNTGYEITLPGKAIDSTVPGGERSRWSGTSMAAPFASGTAGMLKAFFPHLSARELHQIIVLAGGNAERAWNFAKYGLPKRKASTRTTASKPSSGKGAQVFDILINGRPLEQNGEYVTLKEGFHYVEVIFAQKMDTEVMPQVATSLLGTDEKRPIWGEWQSPYVWAAKWYVGYWVDWGQQTFWVTGGRDTAGFDQDEYCGEGAETRPDSPSSHAMTTEDETSLDSAFLEDRDCDSAAGTYVGSDPSRAWRGIIGYRVYVSKYKAGPYVRYSDQVYFDRTLPRVEYPYYQIKFVHRTLGEIEPVPHFFER</sequence>
<dbReference type="PROSITE" id="PS00138">
    <property type="entry name" value="SUBTILASE_SER"/>
    <property type="match status" value="1"/>
</dbReference>
<dbReference type="EMBL" id="JAFREP010000034">
    <property type="protein sequence ID" value="MBO1322311.1"/>
    <property type="molecule type" value="Genomic_DNA"/>
</dbReference>
<dbReference type="PRINTS" id="PR00723">
    <property type="entry name" value="SUBTILISIN"/>
</dbReference>
<reference evidence="8" key="1">
    <citation type="submission" date="2021-03" db="EMBL/GenBank/DDBJ databases">
        <authorList>
            <person name="Wang G."/>
        </authorList>
    </citation>
    <scope>NUCLEOTIDE SEQUENCE</scope>
    <source>
        <strain evidence="8">KCTC 12899</strain>
    </source>
</reference>
<dbReference type="PROSITE" id="PS51892">
    <property type="entry name" value="SUBTILASE"/>
    <property type="match status" value="1"/>
</dbReference>
<evidence type="ECO:0000256" key="1">
    <source>
        <dbReference type="ARBA" id="ARBA00011073"/>
    </source>
</evidence>
<evidence type="ECO:0000256" key="3">
    <source>
        <dbReference type="ARBA" id="ARBA00022801"/>
    </source>
</evidence>
<comment type="similarity">
    <text evidence="1 5 6">Belongs to the peptidase S8 family.</text>
</comment>
<dbReference type="PANTHER" id="PTHR43806:SF11">
    <property type="entry name" value="CEREVISIN-RELATED"/>
    <property type="match status" value="1"/>
</dbReference>
<dbReference type="Pfam" id="PF00082">
    <property type="entry name" value="Peptidase_S8"/>
    <property type="match status" value="1"/>
</dbReference>
<dbReference type="PROSITE" id="PS00136">
    <property type="entry name" value="SUBTILASE_ASP"/>
    <property type="match status" value="1"/>
</dbReference>
<evidence type="ECO:0000313" key="9">
    <source>
        <dbReference type="Proteomes" id="UP000664417"/>
    </source>
</evidence>
<evidence type="ECO:0000256" key="2">
    <source>
        <dbReference type="ARBA" id="ARBA00022670"/>
    </source>
</evidence>
<feature type="active site" description="Charge relay system" evidence="5">
    <location>
        <position position="262"/>
    </location>
</feature>
<dbReference type="GO" id="GO:0006508">
    <property type="term" value="P:proteolysis"/>
    <property type="evidence" value="ECO:0007669"/>
    <property type="project" value="UniProtKB-KW"/>
</dbReference>
<feature type="active site" description="Charge relay system" evidence="5">
    <location>
        <position position="226"/>
    </location>
</feature>
<dbReference type="InterPro" id="IPR023827">
    <property type="entry name" value="Peptidase_S8_Asp-AS"/>
</dbReference>
<dbReference type="Gene3D" id="3.40.50.200">
    <property type="entry name" value="Peptidase S8/S53 domain"/>
    <property type="match status" value="1"/>
</dbReference>
<dbReference type="PANTHER" id="PTHR43806">
    <property type="entry name" value="PEPTIDASE S8"/>
    <property type="match status" value="1"/>
</dbReference>